<dbReference type="GO" id="GO:0043565">
    <property type="term" value="F:sequence-specific DNA binding"/>
    <property type="evidence" value="ECO:0007669"/>
    <property type="project" value="InterPro"/>
</dbReference>
<gene>
    <name evidence="5" type="ORF">PUW23_13645</name>
</gene>
<organism evidence="5 6">
    <name type="scientific">Paenibacillus urinalis</name>
    <dbReference type="NCBI Taxonomy" id="521520"/>
    <lineage>
        <taxon>Bacteria</taxon>
        <taxon>Bacillati</taxon>
        <taxon>Bacillota</taxon>
        <taxon>Bacilli</taxon>
        <taxon>Bacillales</taxon>
        <taxon>Paenibacillaceae</taxon>
        <taxon>Paenibacillus</taxon>
    </lineage>
</organism>
<dbReference type="PROSITE" id="PS00041">
    <property type="entry name" value="HTH_ARAC_FAMILY_1"/>
    <property type="match status" value="1"/>
</dbReference>
<dbReference type="SUPFAM" id="SSF51215">
    <property type="entry name" value="Regulatory protein AraC"/>
    <property type="match status" value="1"/>
</dbReference>
<dbReference type="RefSeq" id="WP_274358708.1">
    <property type="nucleotide sequence ID" value="NZ_CP118101.1"/>
</dbReference>
<dbReference type="Pfam" id="PF12833">
    <property type="entry name" value="HTH_18"/>
    <property type="match status" value="1"/>
</dbReference>
<keyword evidence="2" id="KW-0238">DNA-binding</keyword>
<protein>
    <submittedName>
        <fullName evidence="5">AraC family transcriptional regulator</fullName>
    </submittedName>
</protein>
<feature type="domain" description="HTH araC/xylS-type" evidence="4">
    <location>
        <begin position="189"/>
        <end position="287"/>
    </location>
</feature>
<evidence type="ECO:0000313" key="5">
    <source>
        <dbReference type="EMBL" id="WDH80603.1"/>
    </source>
</evidence>
<evidence type="ECO:0000256" key="1">
    <source>
        <dbReference type="ARBA" id="ARBA00023015"/>
    </source>
</evidence>
<name>A0AAX3MU78_9BACL</name>
<dbReference type="InterPro" id="IPR009057">
    <property type="entry name" value="Homeodomain-like_sf"/>
</dbReference>
<dbReference type="InterPro" id="IPR003313">
    <property type="entry name" value="AraC-bd"/>
</dbReference>
<dbReference type="Proteomes" id="UP001220962">
    <property type="component" value="Chromosome"/>
</dbReference>
<dbReference type="InterPro" id="IPR018062">
    <property type="entry name" value="HTH_AraC-typ_CS"/>
</dbReference>
<sequence>MRYDLHHFNEKNLHFAYRRKSINNEHRETFHSHLGIELLFIHDGRGTMIVNNRSYEIKPGMLCIFQPYQLHHLTLDYSNDQCFERSMAIFEPSLYDTYFEKWPVLHAFFKHICQGNLPFPCLYDVDDQQILIHQFKTFQARMPNIDESNRSEEISLFLVNLFHLIHPLWIEQEGNSAFLPVKRKNHQVEKILSWIEKNYHTPYRLDDLAASLHLSSYHLAHLFKEAAGVSISQYITARRIHQSVQLLTTTNKPILVIAEEIGLMNVSYFCKLFKDYMGVTPLQYRKRWVDHSFNLE</sequence>
<dbReference type="AlphaFoldDB" id="A0AAX3MU78"/>
<keyword evidence="3" id="KW-0804">Transcription</keyword>
<dbReference type="SMART" id="SM00342">
    <property type="entry name" value="HTH_ARAC"/>
    <property type="match status" value="1"/>
</dbReference>
<dbReference type="EMBL" id="CP118101">
    <property type="protein sequence ID" value="WDH80603.1"/>
    <property type="molecule type" value="Genomic_DNA"/>
</dbReference>
<dbReference type="InterPro" id="IPR018060">
    <property type="entry name" value="HTH_AraC"/>
</dbReference>
<dbReference type="Gene3D" id="1.10.10.60">
    <property type="entry name" value="Homeodomain-like"/>
    <property type="match status" value="2"/>
</dbReference>
<dbReference type="PROSITE" id="PS01124">
    <property type="entry name" value="HTH_ARAC_FAMILY_2"/>
    <property type="match status" value="1"/>
</dbReference>
<dbReference type="PANTHER" id="PTHR43280">
    <property type="entry name" value="ARAC-FAMILY TRANSCRIPTIONAL REGULATOR"/>
    <property type="match status" value="1"/>
</dbReference>
<dbReference type="GO" id="GO:0003700">
    <property type="term" value="F:DNA-binding transcription factor activity"/>
    <property type="evidence" value="ECO:0007669"/>
    <property type="project" value="InterPro"/>
</dbReference>
<keyword evidence="1" id="KW-0805">Transcription regulation</keyword>
<evidence type="ECO:0000259" key="4">
    <source>
        <dbReference type="PROSITE" id="PS01124"/>
    </source>
</evidence>
<accession>A0AAX3MU78</accession>
<dbReference type="Gene3D" id="2.60.120.10">
    <property type="entry name" value="Jelly Rolls"/>
    <property type="match status" value="1"/>
</dbReference>
<proteinExistence type="predicted"/>
<dbReference type="InterPro" id="IPR014710">
    <property type="entry name" value="RmlC-like_jellyroll"/>
</dbReference>
<dbReference type="Pfam" id="PF02311">
    <property type="entry name" value="AraC_binding"/>
    <property type="match status" value="1"/>
</dbReference>
<evidence type="ECO:0000256" key="2">
    <source>
        <dbReference type="ARBA" id="ARBA00023125"/>
    </source>
</evidence>
<dbReference type="InterPro" id="IPR037923">
    <property type="entry name" value="HTH-like"/>
</dbReference>
<dbReference type="SUPFAM" id="SSF46689">
    <property type="entry name" value="Homeodomain-like"/>
    <property type="match status" value="2"/>
</dbReference>
<evidence type="ECO:0000256" key="3">
    <source>
        <dbReference type="ARBA" id="ARBA00023163"/>
    </source>
</evidence>
<evidence type="ECO:0000313" key="6">
    <source>
        <dbReference type="Proteomes" id="UP001220962"/>
    </source>
</evidence>
<reference evidence="5" key="1">
    <citation type="submission" date="2023-02" db="EMBL/GenBank/DDBJ databases">
        <title>Pathogen: clinical or host-associated sample.</title>
        <authorList>
            <person name="Hergert J."/>
            <person name="Casey R."/>
            <person name="Wagner J."/>
            <person name="Young E.L."/>
            <person name="Oakeson K.F."/>
        </authorList>
    </citation>
    <scope>NUCLEOTIDE SEQUENCE</scope>
    <source>
        <strain evidence="5">2022CK-00830</strain>
    </source>
</reference>
<dbReference type="PANTHER" id="PTHR43280:SF34">
    <property type="entry name" value="ARAC-FAMILY TRANSCRIPTIONAL REGULATOR"/>
    <property type="match status" value="1"/>
</dbReference>